<evidence type="ECO:0000256" key="6">
    <source>
        <dbReference type="ARBA" id="ARBA00023274"/>
    </source>
</evidence>
<keyword evidence="3" id="KW-0809">Transit peptide</keyword>
<comment type="similarity">
    <text evidence="2">Belongs to the mitochondrion-specific ribosomal protein mL41 family.</text>
</comment>
<proteinExistence type="inferred from homology"/>
<dbReference type="InParanoid" id="A0A1E5RZR4"/>
<comment type="subcellular location">
    <subcellularLocation>
        <location evidence="1">Mitochondrion</location>
    </subcellularLocation>
</comment>
<dbReference type="Pfam" id="PF09809">
    <property type="entry name" value="MRP-L27"/>
    <property type="match status" value="1"/>
</dbReference>
<dbReference type="GO" id="GO:0006412">
    <property type="term" value="P:translation"/>
    <property type="evidence" value="ECO:0007669"/>
    <property type="project" value="TreeGrafter"/>
</dbReference>
<dbReference type="OrthoDB" id="408933at2759"/>
<evidence type="ECO:0000256" key="4">
    <source>
        <dbReference type="ARBA" id="ARBA00022980"/>
    </source>
</evidence>
<dbReference type="AlphaFoldDB" id="A0A1E5RZR4"/>
<evidence type="ECO:0000313" key="7">
    <source>
        <dbReference type="EMBL" id="OEJ92441.1"/>
    </source>
</evidence>
<protein>
    <submittedName>
        <fullName evidence="7">54S ribosomal protein L27, mitochondrial</fullName>
    </submittedName>
</protein>
<dbReference type="GO" id="GO:0003735">
    <property type="term" value="F:structural constituent of ribosome"/>
    <property type="evidence" value="ECO:0007669"/>
    <property type="project" value="InterPro"/>
</dbReference>
<reference evidence="8" key="1">
    <citation type="journal article" date="2016" name="Genome Announc.">
        <title>Genome sequences of three species of Hanseniaspora isolated from spontaneous wine fermentations.</title>
        <authorList>
            <person name="Sternes P.R."/>
            <person name="Lee D."/>
            <person name="Kutyna D.R."/>
            <person name="Borneman A.R."/>
        </authorList>
    </citation>
    <scope>NUCLEOTIDE SEQUENCE [LARGE SCALE GENOMIC DNA]</scope>
    <source>
        <strain evidence="8">AWRI3579</strain>
    </source>
</reference>
<accession>A0A1E5RZR4</accession>
<name>A0A1E5RZR4_9ASCO</name>
<evidence type="ECO:0000256" key="3">
    <source>
        <dbReference type="ARBA" id="ARBA00022946"/>
    </source>
</evidence>
<sequence length="152" mass="17758">MFKPSNILQAAGFRFNRAGVEVWSTHVRRHKNVRLPTTTKDGRNSFYKGTRSSGIGRHTKFGRYVINWDRVRTFVTPEVPNLHLKPLVSHHVDELKNKYDAELYPKGAQDGQLYFDSLIKYIKEGETPVSLDMQKKRVFNYSKDWMKPKNSD</sequence>
<evidence type="ECO:0000313" key="8">
    <source>
        <dbReference type="Proteomes" id="UP000095728"/>
    </source>
</evidence>
<evidence type="ECO:0000256" key="2">
    <source>
        <dbReference type="ARBA" id="ARBA00010152"/>
    </source>
</evidence>
<evidence type="ECO:0000256" key="1">
    <source>
        <dbReference type="ARBA" id="ARBA00004173"/>
    </source>
</evidence>
<dbReference type="PANTHER" id="PTHR21338">
    <property type="entry name" value="MITOCHONDRIAL RIBOSOMAL PROTEIN L41"/>
    <property type="match status" value="1"/>
</dbReference>
<keyword evidence="4 7" id="KW-0689">Ribosomal protein</keyword>
<keyword evidence="6" id="KW-0687">Ribonucleoprotein</keyword>
<evidence type="ECO:0000256" key="5">
    <source>
        <dbReference type="ARBA" id="ARBA00023128"/>
    </source>
</evidence>
<dbReference type="FunCoup" id="A0A1E5RZR4">
    <property type="interactions" value="157"/>
</dbReference>
<dbReference type="PANTHER" id="PTHR21338:SF0">
    <property type="entry name" value="LARGE RIBOSOMAL SUBUNIT PROTEIN ML41"/>
    <property type="match status" value="1"/>
</dbReference>
<gene>
    <name evidence="7" type="ORF">AWRI3579_g57</name>
</gene>
<keyword evidence="8" id="KW-1185">Reference proteome</keyword>
<keyword evidence="5" id="KW-0496">Mitochondrion</keyword>
<dbReference type="GO" id="GO:0005762">
    <property type="term" value="C:mitochondrial large ribosomal subunit"/>
    <property type="evidence" value="ECO:0007669"/>
    <property type="project" value="InterPro"/>
</dbReference>
<dbReference type="InterPro" id="IPR019189">
    <property type="entry name" value="Ribosomal_mL41"/>
</dbReference>
<dbReference type="EMBL" id="LPNM01000001">
    <property type="protein sequence ID" value="OEJ92441.1"/>
    <property type="molecule type" value="Genomic_DNA"/>
</dbReference>
<dbReference type="STRING" id="56408.A0A1E5RZR4"/>
<dbReference type="Proteomes" id="UP000095728">
    <property type="component" value="Unassembled WGS sequence"/>
</dbReference>
<organism evidence="7 8">
    <name type="scientific">Hanseniaspora osmophila</name>
    <dbReference type="NCBI Taxonomy" id="56408"/>
    <lineage>
        <taxon>Eukaryota</taxon>
        <taxon>Fungi</taxon>
        <taxon>Dikarya</taxon>
        <taxon>Ascomycota</taxon>
        <taxon>Saccharomycotina</taxon>
        <taxon>Saccharomycetes</taxon>
        <taxon>Saccharomycodales</taxon>
        <taxon>Saccharomycodaceae</taxon>
        <taxon>Hanseniaspora</taxon>
    </lineage>
</organism>
<comment type="caution">
    <text evidence="7">The sequence shown here is derived from an EMBL/GenBank/DDBJ whole genome shotgun (WGS) entry which is preliminary data.</text>
</comment>